<dbReference type="AlphaFoldDB" id="A0A923LL67"/>
<proteinExistence type="predicted"/>
<dbReference type="EMBL" id="JACOPH010000001">
    <property type="protein sequence ID" value="MBC5712832.1"/>
    <property type="molecule type" value="Genomic_DNA"/>
</dbReference>
<name>A0A923LL67_9FIRM</name>
<dbReference type="Pfam" id="PF00535">
    <property type="entry name" value="Glycos_transf_2"/>
    <property type="match status" value="1"/>
</dbReference>
<keyword evidence="3" id="KW-1185">Reference proteome</keyword>
<evidence type="ECO:0000313" key="2">
    <source>
        <dbReference type="EMBL" id="MBC5712832.1"/>
    </source>
</evidence>
<dbReference type="RefSeq" id="WP_186865880.1">
    <property type="nucleotide sequence ID" value="NZ_JACOPH010000001.1"/>
</dbReference>
<evidence type="ECO:0000313" key="3">
    <source>
        <dbReference type="Proteomes" id="UP000606720"/>
    </source>
</evidence>
<feature type="domain" description="Glycosyltransferase 2-like" evidence="1">
    <location>
        <begin position="304"/>
        <end position="423"/>
    </location>
</feature>
<dbReference type="PANTHER" id="PTHR43179">
    <property type="entry name" value="RHAMNOSYLTRANSFERASE WBBL"/>
    <property type="match status" value="1"/>
</dbReference>
<dbReference type="InterPro" id="IPR029044">
    <property type="entry name" value="Nucleotide-diphossugar_trans"/>
</dbReference>
<comment type="caution">
    <text evidence="2">The sequence shown here is derived from an EMBL/GenBank/DDBJ whole genome shotgun (WGS) entry which is preliminary data.</text>
</comment>
<organism evidence="2 3">
    <name type="scientific">Roseburia zhanii</name>
    <dbReference type="NCBI Taxonomy" id="2763064"/>
    <lineage>
        <taxon>Bacteria</taxon>
        <taxon>Bacillati</taxon>
        <taxon>Bacillota</taxon>
        <taxon>Clostridia</taxon>
        <taxon>Lachnospirales</taxon>
        <taxon>Lachnospiraceae</taxon>
        <taxon>Roseburia</taxon>
    </lineage>
</organism>
<reference evidence="2" key="1">
    <citation type="submission" date="2020-08" db="EMBL/GenBank/DDBJ databases">
        <title>Genome public.</title>
        <authorList>
            <person name="Liu C."/>
            <person name="Sun Q."/>
        </authorList>
    </citation>
    <scope>NUCLEOTIDE SEQUENCE</scope>
    <source>
        <strain evidence="2">BX1005</strain>
    </source>
</reference>
<accession>A0A923LL67</accession>
<sequence length="574" mass="65711">MLSDFDTEGKNKLQKAVYYLKNYGMSYTAKKALRKIGIPISEESEYMTWCRRNTASKEELEKQCGTVLSDRLSFVVVSEEGVDIDQSCWKKQTCKQVSFVKVSEGMSIFDLLKGHTGEYFVFCGKDVRVLPEFLYEISERICHQGNEPVSRIRPKNVKSVDLVYTDEDNYAAGKRYRPFFKPDASMHLLLGFPYLGRCFVVKRSLLRTLVQKETDVKLTGNGWYDLSLQAFRYAEHIAHIPKVLFSNVVTKEEKNQFTHSITPENAACVEHYLKTENISGKVKESDVPGFYHVEYELAEEPLVSIIIPNKDHIEDLKICLDSLKKSDYKNYEVIIAENNSEKPETFAGYNKFIEEDYRIRVVVWEDGFNYSAINNFAAKRAKGDLFLFLNNDTEFIDAGTLRELVISALLPGSGASGAMLYYDDDTIQHGGITIGLGGFAANALWSLTDRDEKYFPFSICEHEMSGVTAACLMVQKEVYEQVGGFDEAFVVALNDVDFCLKIREAGYGILFNPYAKLYHYESKSRGTEDTKEKKERFQSEIDRFQAKWETEILNGDPYYNPNLTLHRADYTMDI</sequence>
<dbReference type="SUPFAM" id="SSF53448">
    <property type="entry name" value="Nucleotide-diphospho-sugar transferases"/>
    <property type="match status" value="2"/>
</dbReference>
<dbReference type="Proteomes" id="UP000606720">
    <property type="component" value="Unassembled WGS sequence"/>
</dbReference>
<dbReference type="Gene3D" id="3.90.550.10">
    <property type="entry name" value="Spore Coat Polysaccharide Biosynthesis Protein SpsA, Chain A"/>
    <property type="match status" value="2"/>
</dbReference>
<gene>
    <name evidence="2" type="ORF">H8S17_01175</name>
</gene>
<dbReference type="InterPro" id="IPR001173">
    <property type="entry name" value="Glyco_trans_2-like"/>
</dbReference>
<evidence type="ECO:0000259" key="1">
    <source>
        <dbReference type="Pfam" id="PF00535"/>
    </source>
</evidence>
<dbReference type="PANTHER" id="PTHR43179:SF7">
    <property type="entry name" value="RHAMNOSYLTRANSFERASE WBBL"/>
    <property type="match status" value="1"/>
</dbReference>
<protein>
    <submittedName>
        <fullName evidence="2">Glycosyltransferase family 2 protein</fullName>
    </submittedName>
</protein>
<dbReference type="CDD" id="cd04186">
    <property type="entry name" value="GT_2_like_c"/>
    <property type="match status" value="1"/>
</dbReference>